<evidence type="ECO:0000259" key="1">
    <source>
        <dbReference type="SMART" id="SM00065"/>
    </source>
</evidence>
<evidence type="ECO:0000313" key="2">
    <source>
        <dbReference type="EMBL" id="QIN78561.1"/>
    </source>
</evidence>
<dbReference type="Gene3D" id="3.30.450.40">
    <property type="match status" value="1"/>
</dbReference>
<keyword evidence="3" id="KW-1185">Reference proteome</keyword>
<organism evidence="2 3">
    <name type="scientific">Rubrobacter marinus</name>
    <dbReference type="NCBI Taxonomy" id="2653852"/>
    <lineage>
        <taxon>Bacteria</taxon>
        <taxon>Bacillati</taxon>
        <taxon>Actinomycetota</taxon>
        <taxon>Rubrobacteria</taxon>
        <taxon>Rubrobacterales</taxon>
        <taxon>Rubrobacteraceae</taxon>
        <taxon>Rubrobacter</taxon>
    </lineage>
</organism>
<dbReference type="Pfam" id="PF01590">
    <property type="entry name" value="GAF"/>
    <property type="match status" value="1"/>
</dbReference>
<evidence type="ECO:0000313" key="3">
    <source>
        <dbReference type="Proteomes" id="UP000502706"/>
    </source>
</evidence>
<dbReference type="AlphaFoldDB" id="A0A6G8PWG6"/>
<dbReference type="Proteomes" id="UP000502706">
    <property type="component" value="Chromosome"/>
</dbReference>
<dbReference type="SUPFAM" id="SSF55781">
    <property type="entry name" value="GAF domain-like"/>
    <property type="match status" value="1"/>
</dbReference>
<dbReference type="InterPro" id="IPR029016">
    <property type="entry name" value="GAF-like_dom_sf"/>
</dbReference>
<proteinExistence type="predicted"/>
<gene>
    <name evidence="2" type="ORF">GBA65_08560</name>
</gene>
<dbReference type="PANTHER" id="PTHR43102">
    <property type="entry name" value="SLR1143 PROTEIN"/>
    <property type="match status" value="1"/>
</dbReference>
<dbReference type="PANTHER" id="PTHR43102:SF2">
    <property type="entry name" value="GAF DOMAIN-CONTAINING PROTEIN"/>
    <property type="match status" value="1"/>
</dbReference>
<dbReference type="KEGG" id="rmar:GBA65_08560"/>
<accession>A0A6G8PWG6</accession>
<sequence length="176" mass="19360">MRVSQRNRSFVGSRASARIPLEVDLSSRETRVPPQEVVESVLASAKEALDMDIAIVTEFVDGRLVFRAVSGDASSFGFEEGESIPLEHSYCKRVMEGSLPGVIADAANQEIVRDLEMTREAAIGAYAGFPLVLSDGRPYGTLCCLSHSSDPWLAERDLELMAKLAQELVRRLEDEE</sequence>
<dbReference type="InterPro" id="IPR003018">
    <property type="entry name" value="GAF"/>
</dbReference>
<reference evidence="2 3" key="1">
    <citation type="submission" date="2019-10" db="EMBL/GenBank/DDBJ databases">
        <title>Rubrobacter sp nov SCSIO 52915 isolated from a deep-sea sediment in the South China Sea.</title>
        <authorList>
            <person name="Chen R.W."/>
        </authorList>
    </citation>
    <scope>NUCLEOTIDE SEQUENCE [LARGE SCALE GENOMIC DNA]</scope>
    <source>
        <strain evidence="2 3">SCSIO 52915</strain>
    </source>
</reference>
<name>A0A6G8PWG6_9ACTN</name>
<dbReference type="SMART" id="SM00065">
    <property type="entry name" value="GAF"/>
    <property type="match status" value="1"/>
</dbReference>
<feature type="domain" description="GAF" evidence="1">
    <location>
        <begin position="33"/>
        <end position="176"/>
    </location>
</feature>
<protein>
    <submittedName>
        <fullName evidence="2">GAF domain-containing protein</fullName>
    </submittedName>
</protein>
<dbReference type="EMBL" id="CP045121">
    <property type="protein sequence ID" value="QIN78561.1"/>
    <property type="molecule type" value="Genomic_DNA"/>
</dbReference>